<keyword evidence="5 6" id="KW-0408">Iron</keyword>
<protein>
    <submittedName>
        <fullName evidence="9">Cytochrome C</fullName>
    </submittedName>
</protein>
<evidence type="ECO:0000256" key="4">
    <source>
        <dbReference type="ARBA" id="ARBA00022982"/>
    </source>
</evidence>
<comment type="caution">
    <text evidence="9">The sequence shown here is derived from an EMBL/GenBank/DDBJ whole genome shotgun (WGS) entry which is preliminary data.</text>
</comment>
<organism evidence="9 10">
    <name type="scientific">Telluria mixta</name>
    <dbReference type="NCBI Taxonomy" id="34071"/>
    <lineage>
        <taxon>Bacteria</taxon>
        <taxon>Pseudomonadati</taxon>
        <taxon>Pseudomonadota</taxon>
        <taxon>Betaproteobacteria</taxon>
        <taxon>Burkholderiales</taxon>
        <taxon>Oxalobacteraceae</taxon>
        <taxon>Telluria group</taxon>
        <taxon>Telluria</taxon>
    </lineage>
</organism>
<keyword evidence="1" id="KW-0813">Transport</keyword>
<dbReference type="RefSeq" id="WP_259450311.1">
    <property type="nucleotide sequence ID" value="NZ_CP119520.1"/>
</dbReference>
<dbReference type="EMBL" id="JANUHC010000006">
    <property type="protein sequence ID" value="MCS0631230.1"/>
    <property type="molecule type" value="Genomic_DNA"/>
</dbReference>
<keyword evidence="3 6" id="KW-0479">Metal-binding</keyword>
<reference evidence="9" key="1">
    <citation type="submission" date="2022-08" db="EMBL/GenBank/DDBJ databases">
        <title>Reclassification of Massilia species as members of the genera Telluria, Duganella, Pseudoduganella, Mokoshia gen. nov. and Zemynaea gen. nov. using orthogonal and non-orthogonal genome-based approaches.</title>
        <authorList>
            <person name="Bowman J.P."/>
        </authorList>
    </citation>
    <scope>NUCLEOTIDE SEQUENCE</scope>
    <source>
        <strain evidence="9">LMG 11547</strain>
    </source>
</reference>
<keyword evidence="2 6" id="KW-0349">Heme</keyword>
<evidence type="ECO:0000256" key="6">
    <source>
        <dbReference type="PROSITE-ProRule" id="PRU00433"/>
    </source>
</evidence>
<gene>
    <name evidence="9" type="ORF">NX786_18010</name>
</gene>
<evidence type="ECO:0000256" key="1">
    <source>
        <dbReference type="ARBA" id="ARBA00022448"/>
    </source>
</evidence>
<dbReference type="PANTHER" id="PTHR11961">
    <property type="entry name" value="CYTOCHROME C"/>
    <property type="match status" value="1"/>
</dbReference>
<dbReference type="Gene3D" id="1.10.760.10">
    <property type="entry name" value="Cytochrome c-like domain"/>
    <property type="match status" value="1"/>
</dbReference>
<evidence type="ECO:0000259" key="8">
    <source>
        <dbReference type="PROSITE" id="PS51007"/>
    </source>
</evidence>
<dbReference type="InterPro" id="IPR036909">
    <property type="entry name" value="Cyt_c-like_dom_sf"/>
</dbReference>
<proteinExistence type="predicted"/>
<feature type="signal peptide" evidence="7">
    <location>
        <begin position="1"/>
        <end position="20"/>
    </location>
</feature>
<keyword evidence="4" id="KW-0249">Electron transport</keyword>
<evidence type="ECO:0000313" key="9">
    <source>
        <dbReference type="EMBL" id="MCS0631230.1"/>
    </source>
</evidence>
<evidence type="ECO:0000256" key="3">
    <source>
        <dbReference type="ARBA" id="ARBA00022723"/>
    </source>
</evidence>
<dbReference type="Proteomes" id="UP001165263">
    <property type="component" value="Unassembled WGS sequence"/>
</dbReference>
<feature type="domain" description="Cytochrome c" evidence="8">
    <location>
        <begin position="20"/>
        <end position="128"/>
    </location>
</feature>
<evidence type="ECO:0000256" key="2">
    <source>
        <dbReference type="ARBA" id="ARBA00022617"/>
    </source>
</evidence>
<name>A0ABT2C1H0_9BURK</name>
<evidence type="ECO:0000256" key="7">
    <source>
        <dbReference type="SAM" id="SignalP"/>
    </source>
</evidence>
<dbReference type="SUPFAM" id="SSF46626">
    <property type="entry name" value="Cytochrome c"/>
    <property type="match status" value="1"/>
</dbReference>
<keyword evidence="10" id="KW-1185">Reference proteome</keyword>
<feature type="chain" id="PRO_5046311550" evidence="7">
    <location>
        <begin position="21"/>
        <end position="128"/>
    </location>
</feature>
<keyword evidence="7" id="KW-0732">Signal</keyword>
<evidence type="ECO:0000313" key="10">
    <source>
        <dbReference type="Proteomes" id="UP001165263"/>
    </source>
</evidence>
<sequence length="128" mass="13907">MRISKFILSTMLMSAGCAVAQTNVGEQNLSPLVKNSCAYCHTFSKGGPNGQGPNLYGLIGRKAGTAPGFEYSPAFLKALEGKVWTKELLDAWLSDTQKVAPGTLMTYFLDDPKLRKKIVGYMADPKDK</sequence>
<dbReference type="PRINTS" id="PR00604">
    <property type="entry name" value="CYTCHRMECIAB"/>
</dbReference>
<dbReference type="InterPro" id="IPR009056">
    <property type="entry name" value="Cyt_c-like_dom"/>
</dbReference>
<dbReference type="PROSITE" id="PS51007">
    <property type="entry name" value="CYTC"/>
    <property type="match status" value="1"/>
</dbReference>
<accession>A0ABT2C1H0</accession>
<dbReference type="InterPro" id="IPR002327">
    <property type="entry name" value="Cyt_c_1A/1B"/>
</dbReference>
<dbReference type="PROSITE" id="PS51257">
    <property type="entry name" value="PROKAR_LIPOPROTEIN"/>
    <property type="match status" value="1"/>
</dbReference>
<evidence type="ECO:0000256" key="5">
    <source>
        <dbReference type="ARBA" id="ARBA00023004"/>
    </source>
</evidence>